<feature type="non-terminal residue" evidence="3">
    <location>
        <position position="1"/>
    </location>
</feature>
<organism evidence="3">
    <name type="scientific">Cladocopium goreaui</name>
    <dbReference type="NCBI Taxonomy" id="2562237"/>
    <lineage>
        <taxon>Eukaryota</taxon>
        <taxon>Sar</taxon>
        <taxon>Alveolata</taxon>
        <taxon>Dinophyceae</taxon>
        <taxon>Suessiales</taxon>
        <taxon>Symbiodiniaceae</taxon>
        <taxon>Cladocopium</taxon>
    </lineage>
</organism>
<keyword evidence="2" id="KW-0472">Membrane</keyword>
<evidence type="ECO:0000256" key="2">
    <source>
        <dbReference type="SAM" id="Phobius"/>
    </source>
</evidence>
<accession>A0A9P1DEE5</accession>
<keyword evidence="2" id="KW-0812">Transmembrane</keyword>
<reference evidence="4" key="2">
    <citation type="submission" date="2024-04" db="EMBL/GenBank/DDBJ databases">
        <authorList>
            <person name="Chen Y."/>
            <person name="Shah S."/>
            <person name="Dougan E. K."/>
            <person name="Thang M."/>
            <person name="Chan C."/>
        </authorList>
    </citation>
    <scope>NUCLEOTIDE SEQUENCE [LARGE SCALE GENOMIC DNA]</scope>
</reference>
<evidence type="ECO:0000313" key="4">
    <source>
        <dbReference type="EMBL" id="CAL1162369.1"/>
    </source>
</evidence>
<reference evidence="3" key="1">
    <citation type="submission" date="2022-10" db="EMBL/GenBank/DDBJ databases">
        <authorList>
            <person name="Chen Y."/>
            <person name="Dougan E. K."/>
            <person name="Chan C."/>
            <person name="Rhodes N."/>
            <person name="Thang M."/>
        </authorList>
    </citation>
    <scope>NUCLEOTIDE SEQUENCE</scope>
</reference>
<keyword evidence="5" id="KW-1185">Reference proteome</keyword>
<gene>
    <name evidence="3" type="ORF">C1SCF055_LOCUS34383</name>
</gene>
<feature type="region of interest" description="Disordered" evidence="1">
    <location>
        <begin position="230"/>
        <end position="266"/>
    </location>
</feature>
<evidence type="ECO:0000256" key="1">
    <source>
        <dbReference type="SAM" id="MobiDB-lite"/>
    </source>
</evidence>
<dbReference type="EMBL" id="CAMXCT020004442">
    <property type="protein sequence ID" value="CAL1162369.1"/>
    <property type="molecule type" value="Genomic_DNA"/>
</dbReference>
<protein>
    <submittedName>
        <fullName evidence="3">Uncharacterized protein</fullName>
    </submittedName>
</protein>
<name>A0A9P1DEE5_9DINO</name>
<dbReference type="Proteomes" id="UP001152797">
    <property type="component" value="Unassembled WGS sequence"/>
</dbReference>
<feature type="transmembrane region" description="Helical" evidence="2">
    <location>
        <begin position="20"/>
        <end position="38"/>
    </location>
</feature>
<dbReference type="EMBL" id="CAMXCT030004442">
    <property type="protein sequence ID" value="CAL4796306.1"/>
    <property type="molecule type" value="Genomic_DNA"/>
</dbReference>
<dbReference type="AlphaFoldDB" id="A0A9P1DEE5"/>
<evidence type="ECO:0000313" key="3">
    <source>
        <dbReference type="EMBL" id="CAI4008994.1"/>
    </source>
</evidence>
<feature type="region of interest" description="Disordered" evidence="1">
    <location>
        <begin position="101"/>
        <end position="139"/>
    </location>
</feature>
<proteinExistence type="predicted"/>
<sequence length="266" mass="29599">DLEDPLHQAEGQLLGTTLQLVSISLLGFFISVVAVPLLRLTVGSSMGAWCGHFRGVLREWRKRWRDEATEEEGAADLEAATPMSQLSRRVSNASFGIGSGAVSRATSNASRGSSRPRRNSTEGSLATRRTSRASLGSVESLSSNSRKRWWKRLQMKLFPTKRKRRRRASRLEDTAYDLSKFEDANLRAMAATMEPMSTFSPMQVRNLHVAHLPSAVTAAPPTQLAPYLPGTPSGIYSEPMSEMDYGRSRPLSRESNGRLENERYER</sequence>
<feature type="compositionally biased region" description="Polar residues" evidence="1">
    <location>
        <begin position="104"/>
        <end position="113"/>
    </location>
</feature>
<dbReference type="EMBL" id="CAMXCT010004442">
    <property type="protein sequence ID" value="CAI4008994.1"/>
    <property type="molecule type" value="Genomic_DNA"/>
</dbReference>
<keyword evidence="2" id="KW-1133">Transmembrane helix</keyword>
<dbReference type="OrthoDB" id="409814at2759"/>
<comment type="caution">
    <text evidence="3">The sequence shown here is derived from an EMBL/GenBank/DDBJ whole genome shotgun (WGS) entry which is preliminary data.</text>
</comment>
<feature type="compositionally biased region" description="Basic and acidic residues" evidence="1">
    <location>
        <begin position="244"/>
        <end position="266"/>
    </location>
</feature>
<evidence type="ECO:0000313" key="5">
    <source>
        <dbReference type="Proteomes" id="UP001152797"/>
    </source>
</evidence>